<organism evidence="1 2">
    <name type="scientific">Trinickia dinghuensis</name>
    <dbReference type="NCBI Taxonomy" id="2291023"/>
    <lineage>
        <taxon>Bacteria</taxon>
        <taxon>Pseudomonadati</taxon>
        <taxon>Pseudomonadota</taxon>
        <taxon>Betaproteobacteria</taxon>
        <taxon>Burkholderiales</taxon>
        <taxon>Burkholderiaceae</taxon>
        <taxon>Trinickia</taxon>
    </lineage>
</organism>
<dbReference type="AlphaFoldDB" id="A0A3D8JTT9"/>
<protein>
    <submittedName>
        <fullName evidence="1">Uncharacterized protein</fullName>
    </submittedName>
</protein>
<dbReference type="InterPro" id="IPR029057">
    <property type="entry name" value="PRTase-like"/>
</dbReference>
<comment type="caution">
    <text evidence="1">The sequence shown here is derived from an EMBL/GenBank/DDBJ whole genome shotgun (WGS) entry which is preliminary data.</text>
</comment>
<evidence type="ECO:0000313" key="2">
    <source>
        <dbReference type="Proteomes" id="UP000256838"/>
    </source>
</evidence>
<dbReference type="OrthoDB" id="4071751at2"/>
<evidence type="ECO:0000313" key="1">
    <source>
        <dbReference type="EMBL" id="RDU96300.1"/>
    </source>
</evidence>
<keyword evidence="2" id="KW-1185">Reference proteome</keyword>
<proteinExistence type="predicted"/>
<dbReference type="EMBL" id="QRGA01000015">
    <property type="protein sequence ID" value="RDU96300.1"/>
    <property type="molecule type" value="Genomic_DNA"/>
</dbReference>
<dbReference type="Gene3D" id="3.40.50.2020">
    <property type="match status" value="1"/>
</dbReference>
<name>A0A3D8JTT9_9BURK</name>
<gene>
    <name evidence="1" type="ORF">DWV00_24695</name>
</gene>
<dbReference type="RefSeq" id="WP_115536227.1">
    <property type="nucleotide sequence ID" value="NZ_QRGA01000015.1"/>
</dbReference>
<accession>A0A3D8JTT9</accession>
<dbReference type="Proteomes" id="UP000256838">
    <property type="component" value="Unassembled WGS sequence"/>
</dbReference>
<dbReference type="SUPFAM" id="SSF53271">
    <property type="entry name" value="PRTase-like"/>
    <property type="match status" value="1"/>
</dbReference>
<reference evidence="1 2" key="1">
    <citation type="submission" date="2018-08" db="EMBL/GenBank/DDBJ databases">
        <title>Paraburkholderia sp. DHOM06 isolated from forest soil.</title>
        <authorList>
            <person name="Gao Z.-H."/>
            <person name="Qiu L.-H."/>
        </authorList>
    </citation>
    <scope>NUCLEOTIDE SEQUENCE [LARGE SCALE GENOMIC DNA]</scope>
    <source>
        <strain evidence="1 2">DHOM06</strain>
    </source>
</reference>
<sequence length="605" mass="66448">MLSTDATPTGVIRLDVEQVLGRLRDAVGQENLDRYLVSCAAVQFWADLLAHWKSGGAATISAKDEINRKLRRAESAADCAAQGLLGRVLAAHPIADDLSSVCLQITEDFRLASVSKLIHLPMPECCGYDLADLELIAGDGERLTAQVGISRPVLIVGIRSGGTYLAPLWKAALTELGVADAHWCTVRPQSTNEAIDELEAIQAWIDGRFAPVVVVVDDRPDTGDTMERVAAMLREPGVDLWFSSVGQLWHGPAGRAGLVQFPTLAVRGCRDLRLWECLLTEDHPRFIERLRRVPGLPALPHDVQLQFRCSHGELRYGSGRTWLPWNDPKILQGRRPLVNPRKTPVAVCGADSQLLLHLRFIGEGVFGRAEFRTAQNMDCARRGWFIDGYVATADIGPSEPFRERFHAASQSVRADLLAQAAGWITVLTRQVVALAHDGSPTIALGPRWSAVMDAMQESRGLSPVVPERLSAFLTRRVPWLGQTGKAIRSSLRYACGGWHWRVDHYGRLHRFQAEANWGDVSFPELELAAFALENRLPPADARVLASLCGQAYPSVRESLPLAALTIAEARVRSVRAVSDAGRIALCQDFRQLMETTAELAGFEAL</sequence>